<dbReference type="EC" id="2.7.13.3" evidence="2"/>
<dbReference type="InterPro" id="IPR005467">
    <property type="entry name" value="His_kinase_dom"/>
</dbReference>
<evidence type="ECO:0000256" key="5">
    <source>
        <dbReference type="ARBA" id="ARBA00022777"/>
    </source>
</evidence>
<dbReference type="PROSITE" id="PS50125">
    <property type="entry name" value="GUANYLATE_CYCLASE_2"/>
    <property type="match status" value="1"/>
</dbReference>
<feature type="domain" description="Guanylate cyclase" evidence="10">
    <location>
        <begin position="445"/>
        <end position="577"/>
    </location>
</feature>
<dbReference type="CDD" id="cd00082">
    <property type="entry name" value="HisKA"/>
    <property type="match status" value="1"/>
</dbReference>
<dbReference type="InterPro" id="IPR036890">
    <property type="entry name" value="HATPase_C_sf"/>
</dbReference>
<dbReference type="SUPFAM" id="SSF55874">
    <property type="entry name" value="ATPase domain of HSP90 chaperone/DNA topoisomerase II/histidine kinase"/>
    <property type="match status" value="1"/>
</dbReference>
<dbReference type="Gene3D" id="3.30.70.1230">
    <property type="entry name" value="Nucleotide cyclase"/>
    <property type="match status" value="1"/>
</dbReference>
<dbReference type="CDD" id="cd16922">
    <property type="entry name" value="HATPase_EvgS-ArcB-TorS-like"/>
    <property type="match status" value="1"/>
</dbReference>
<dbReference type="GO" id="GO:0000155">
    <property type="term" value="F:phosphorelay sensor kinase activity"/>
    <property type="evidence" value="ECO:0007669"/>
    <property type="project" value="InterPro"/>
</dbReference>
<dbReference type="CDD" id="cd07302">
    <property type="entry name" value="CHD"/>
    <property type="match status" value="1"/>
</dbReference>
<comment type="catalytic activity">
    <reaction evidence="1">
        <text>ATP + protein L-histidine = ADP + protein N-phospho-L-histidine.</text>
        <dbReference type="EC" id="2.7.13.3"/>
    </reaction>
</comment>
<dbReference type="PROSITE" id="PS50110">
    <property type="entry name" value="RESPONSE_REGULATORY"/>
    <property type="match status" value="1"/>
</dbReference>
<dbReference type="Pfam" id="PF02518">
    <property type="entry name" value="HATPase_c"/>
    <property type="match status" value="1"/>
</dbReference>
<keyword evidence="3 6" id="KW-0597">Phosphoprotein</keyword>
<keyword evidence="5" id="KW-0418">Kinase</keyword>
<proteinExistence type="predicted"/>
<dbReference type="PRINTS" id="PR00344">
    <property type="entry name" value="BCTRLSENSOR"/>
</dbReference>
<evidence type="ECO:0000259" key="10">
    <source>
        <dbReference type="PROSITE" id="PS50125"/>
    </source>
</evidence>
<dbReference type="SMART" id="SM00387">
    <property type="entry name" value="HATPase_c"/>
    <property type="match status" value="1"/>
</dbReference>
<feature type="coiled-coil region" evidence="7">
    <location>
        <begin position="651"/>
        <end position="685"/>
    </location>
</feature>
<evidence type="ECO:0000256" key="7">
    <source>
        <dbReference type="SAM" id="Coils"/>
    </source>
</evidence>
<dbReference type="Pfam" id="PF00512">
    <property type="entry name" value="HisKA"/>
    <property type="match status" value="1"/>
</dbReference>
<dbReference type="InterPro" id="IPR036097">
    <property type="entry name" value="HisK_dim/P_sf"/>
</dbReference>
<dbReference type="SUPFAM" id="SSF47384">
    <property type="entry name" value="Homodimeric domain of signal transducing histidine kinase"/>
    <property type="match status" value="1"/>
</dbReference>
<feature type="domain" description="Response regulatory" evidence="9">
    <location>
        <begin position="270"/>
        <end position="391"/>
    </location>
</feature>
<dbReference type="FunFam" id="3.30.565.10:FF:000010">
    <property type="entry name" value="Sensor histidine kinase RcsC"/>
    <property type="match status" value="1"/>
</dbReference>
<dbReference type="PANTHER" id="PTHR43047">
    <property type="entry name" value="TWO-COMPONENT HISTIDINE PROTEIN KINASE"/>
    <property type="match status" value="1"/>
</dbReference>
<dbReference type="EMBL" id="JALJOV010000648">
    <property type="protein sequence ID" value="KAK9862153.1"/>
    <property type="molecule type" value="Genomic_DNA"/>
</dbReference>
<protein>
    <recommendedName>
        <fullName evidence="2">histidine kinase</fullName>
        <ecNumber evidence="2">2.7.13.3</ecNumber>
    </recommendedName>
</protein>
<dbReference type="InterPro" id="IPR003594">
    <property type="entry name" value="HATPase_dom"/>
</dbReference>
<dbReference type="InterPro" id="IPR001054">
    <property type="entry name" value="A/G_cyclase"/>
</dbReference>
<evidence type="ECO:0000256" key="6">
    <source>
        <dbReference type="PROSITE-ProRule" id="PRU00169"/>
    </source>
</evidence>
<accession>A0AAW1T0J6</accession>
<evidence type="ECO:0000259" key="8">
    <source>
        <dbReference type="PROSITE" id="PS50109"/>
    </source>
</evidence>
<dbReference type="Gene3D" id="3.30.565.10">
    <property type="entry name" value="Histidine kinase-like ATPase, C-terminal domain"/>
    <property type="match status" value="1"/>
</dbReference>
<dbReference type="GO" id="GO:0009927">
    <property type="term" value="F:histidine phosphotransfer kinase activity"/>
    <property type="evidence" value="ECO:0007669"/>
    <property type="project" value="TreeGrafter"/>
</dbReference>
<organism evidence="11 12">
    <name type="scientific">Apatococcus fuscideae</name>
    <dbReference type="NCBI Taxonomy" id="2026836"/>
    <lineage>
        <taxon>Eukaryota</taxon>
        <taxon>Viridiplantae</taxon>
        <taxon>Chlorophyta</taxon>
        <taxon>core chlorophytes</taxon>
        <taxon>Trebouxiophyceae</taxon>
        <taxon>Chlorellales</taxon>
        <taxon>Chlorellaceae</taxon>
        <taxon>Apatococcus</taxon>
    </lineage>
</organism>
<evidence type="ECO:0000313" key="12">
    <source>
        <dbReference type="Proteomes" id="UP001485043"/>
    </source>
</evidence>
<dbReference type="SMART" id="SM00388">
    <property type="entry name" value="HisKA"/>
    <property type="match status" value="1"/>
</dbReference>
<dbReference type="PANTHER" id="PTHR43047:SF72">
    <property type="entry name" value="OSMOSENSING HISTIDINE PROTEIN KINASE SLN1"/>
    <property type="match status" value="1"/>
</dbReference>
<reference evidence="11 12" key="1">
    <citation type="journal article" date="2024" name="Nat. Commun.">
        <title>Phylogenomics reveals the evolutionary origins of lichenization in chlorophyte algae.</title>
        <authorList>
            <person name="Puginier C."/>
            <person name="Libourel C."/>
            <person name="Otte J."/>
            <person name="Skaloud P."/>
            <person name="Haon M."/>
            <person name="Grisel S."/>
            <person name="Petersen M."/>
            <person name="Berrin J.G."/>
            <person name="Delaux P.M."/>
            <person name="Dal Grande F."/>
            <person name="Keller J."/>
        </authorList>
    </citation>
    <scope>NUCLEOTIDE SEQUENCE [LARGE SCALE GENOMIC DNA]</scope>
    <source>
        <strain evidence="11 12">SAG 2523</strain>
    </source>
</reference>
<evidence type="ECO:0000256" key="1">
    <source>
        <dbReference type="ARBA" id="ARBA00000085"/>
    </source>
</evidence>
<dbReference type="SMART" id="SM00448">
    <property type="entry name" value="REC"/>
    <property type="match status" value="1"/>
</dbReference>
<dbReference type="SUPFAM" id="SSF52172">
    <property type="entry name" value="CheY-like"/>
    <property type="match status" value="1"/>
</dbReference>
<evidence type="ECO:0000313" key="11">
    <source>
        <dbReference type="EMBL" id="KAK9862153.1"/>
    </source>
</evidence>
<evidence type="ECO:0000256" key="2">
    <source>
        <dbReference type="ARBA" id="ARBA00012438"/>
    </source>
</evidence>
<dbReference type="InterPro" id="IPR001789">
    <property type="entry name" value="Sig_transdc_resp-reg_receiver"/>
</dbReference>
<dbReference type="SUPFAM" id="SSF55073">
    <property type="entry name" value="Nucleotide cyclase"/>
    <property type="match status" value="1"/>
</dbReference>
<keyword evidence="12" id="KW-1185">Reference proteome</keyword>
<dbReference type="Proteomes" id="UP001485043">
    <property type="component" value="Unassembled WGS sequence"/>
</dbReference>
<dbReference type="InterPro" id="IPR003661">
    <property type="entry name" value="HisK_dim/P_dom"/>
</dbReference>
<evidence type="ECO:0000256" key="3">
    <source>
        <dbReference type="ARBA" id="ARBA00022553"/>
    </source>
</evidence>
<feature type="domain" description="Histidine kinase" evidence="8">
    <location>
        <begin position="3"/>
        <end position="221"/>
    </location>
</feature>
<dbReference type="InterPro" id="IPR011006">
    <property type="entry name" value="CheY-like_superfamily"/>
</dbReference>
<dbReference type="Gene3D" id="1.10.287.130">
    <property type="match status" value="1"/>
</dbReference>
<dbReference type="SMART" id="SM00044">
    <property type="entry name" value="CYCc"/>
    <property type="match status" value="1"/>
</dbReference>
<dbReference type="InterPro" id="IPR029787">
    <property type="entry name" value="Nucleotide_cyclase"/>
</dbReference>
<dbReference type="GO" id="GO:0005886">
    <property type="term" value="C:plasma membrane"/>
    <property type="evidence" value="ECO:0007669"/>
    <property type="project" value="TreeGrafter"/>
</dbReference>
<name>A0AAW1T0J6_9CHLO</name>
<dbReference type="InterPro" id="IPR004358">
    <property type="entry name" value="Sig_transdc_His_kin-like_C"/>
</dbReference>
<sequence>MSVVSHELRAPLNGVIGLSEALMCGNCGPLSGKTKQFVTTIHSSSCLLLSMINDMLDIAAFKHGKLTIKHEKVEVGQVASQVLDTMGHLAKSSVQILTDLKPVPPIIGDASRITQILINLVGNALKFTERGQVTIVVAPADDNACICLTVRDTGIGIAPDKHAKIFQAFEQADMSTTRKFGGTGLGLHITRVLVEAHSGSIKVISELGAGASFVVTLPVIPPDSDIGHKLQATSSLSKVAAGSLKHYTSMMSVYSKLSMEPEEVGKGTEQILAASALADLSPAARPHGDENPLATVPLAAYGDPLLALQWVQQQMFLPDIVFTDYMMPGMTGVEFCAKLREVVPRSIVPVIMISAKRDEPSIVQALSAGCNDFITKPVRREELIARIDIHIATKNDAPWMSGLVEGTTNKDAEAMQLLKAILPEKIIGKIQNGQKFIAETHKHVVVLFSDIVGFTSLSSKMPTSEIFMMLSNMFSAFDRLVDRFGIYKVETIGDSYMAVAGHDEDASKAKLGRPIDRILQMACAMLDVVDDLTMLDGSKVQIRIGLHSGTAFSGVISMKCPRYCFVGDSVNVASRMESSGFPMTVHVSEAFVKHMRNSALFVPCGPRIIKGKGDMVTYLAKVGQWQAALAVAEGGMASSAAESTAGPQQSVTLAEEDSNKMKREVVSLKQELQAAKAELDTLEIRAAKSIMHDHL</sequence>
<comment type="caution">
    <text evidence="11">The sequence shown here is derived from an EMBL/GenBank/DDBJ whole genome shotgun (WGS) entry which is preliminary data.</text>
</comment>
<dbReference type="GO" id="GO:0009190">
    <property type="term" value="P:cyclic nucleotide biosynthetic process"/>
    <property type="evidence" value="ECO:0007669"/>
    <property type="project" value="InterPro"/>
</dbReference>
<dbReference type="Pfam" id="PF00211">
    <property type="entry name" value="Guanylate_cyc"/>
    <property type="match status" value="1"/>
</dbReference>
<dbReference type="Gene3D" id="3.40.50.2300">
    <property type="match status" value="1"/>
</dbReference>
<gene>
    <name evidence="11" type="ORF">WJX84_012319</name>
</gene>
<evidence type="ECO:0000259" key="9">
    <source>
        <dbReference type="PROSITE" id="PS50110"/>
    </source>
</evidence>
<dbReference type="PROSITE" id="PS50109">
    <property type="entry name" value="HIS_KIN"/>
    <property type="match status" value="1"/>
</dbReference>
<feature type="modified residue" description="4-aspartylphosphate" evidence="6">
    <location>
        <position position="324"/>
    </location>
</feature>
<keyword evidence="4" id="KW-0808">Transferase</keyword>
<keyword evidence="7" id="KW-0175">Coiled coil</keyword>
<dbReference type="Pfam" id="PF00072">
    <property type="entry name" value="Response_reg"/>
    <property type="match status" value="1"/>
</dbReference>
<evidence type="ECO:0000256" key="4">
    <source>
        <dbReference type="ARBA" id="ARBA00022679"/>
    </source>
</evidence>
<dbReference type="AlphaFoldDB" id="A0AAW1T0J6"/>